<dbReference type="GO" id="GO:0019843">
    <property type="term" value="F:rRNA binding"/>
    <property type="evidence" value="ECO:0007669"/>
    <property type="project" value="TreeGrafter"/>
</dbReference>
<organism evidence="1 2">
    <name type="scientific">Malassezia brasiliensis</name>
    <dbReference type="NCBI Taxonomy" id="1821822"/>
    <lineage>
        <taxon>Eukaryota</taxon>
        <taxon>Fungi</taxon>
        <taxon>Dikarya</taxon>
        <taxon>Basidiomycota</taxon>
        <taxon>Ustilaginomycotina</taxon>
        <taxon>Malasseziomycetes</taxon>
        <taxon>Malasseziales</taxon>
        <taxon>Malasseziaceae</taxon>
        <taxon>Malassezia</taxon>
    </lineage>
</organism>
<gene>
    <name evidence="1" type="ORF">MBRA1_001367</name>
</gene>
<dbReference type="GO" id="GO:0070131">
    <property type="term" value="P:positive regulation of mitochondrial translation"/>
    <property type="evidence" value="ECO:0007669"/>
    <property type="project" value="TreeGrafter"/>
</dbReference>
<proteinExistence type="predicted"/>
<protein>
    <submittedName>
        <fullName evidence="1">Uncharacterized protein</fullName>
    </submittedName>
</protein>
<dbReference type="PANTHER" id="PTHR46337">
    <property type="entry name" value="RCC1-LIKE G EXCHANGING FACTOR-LIKE PROTEIN"/>
    <property type="match status" value="1"/>
</dbReference>
<dbReference type="GO" id="GO:0005085">
    <property type="term" value="F:guanyl-nucleotide exchange factor activity"/>
    <property type="evidence" value="ECO:0007669"/>
    <property type="project" value="TreeGrafter"/>
</dbReference>
<name>A0AAF0DSP2_9BASI</name>
<evidence type="ECO:0000313" key="1">
    <source>
        <dbReference type="EMBL" id="WFC94733.1"/>
    </source>
</evidence>
<reference evidence="1" key="1">
    <citation type="submission" date="2023-03" db="EMBL/GenBank/DDBJ databases">
        <title>Mating type loci evolution in Malassezia.</title>
        <authorList>
            <person name="Coelho M.A."/>
        </authorList>
    </citation>
    <scope>NUCLEOTIDE SEQUENCE</scope>
    <source>
        <strain evidence="1">CBS 14135</strain>
    </source>
</reference>
<dbReference type="PANTHER" id="PTHR46337:SF1">
    <property type="entry name" value="RCC1-LIKE G EXCHANGING FACTOR-LIKE PROTEIN"/>
    <property type="match status" value="1"/>
</dbReference>
<accession>A0AAF0DSP2</accession>
<keyword evidence="2" id="KW-1185">Reference proteome</keyword>
<dbReference type="SUPFAM" id="SSF50985">
    <property type="entry name" value="RCC1/BLIP-II"/>
    <property type="match status" value="1"/>
</dbReference>
<evidence type="ECO:0000313" key="2">
    <source>
        <dbReference type="Proteomes" id="UP001216638"/>
    </source>
</evidence>
<dbReference type="InterPro" id="IPR053035">
    <property type="entry name" value="Mitochondrial_GEF_domain"/>
</dbReference>
<dbReference type="AlphaFoldDB" id="A0AAF0DSP2"/>
<dbReference type="Gene3D" id="2.130.10.30">
    <property type="entry name" value="Regulator of chromosome condensation 1/beta-lactamase-inhibitor protein II"/>
    <property type="match status" value="2"/>
</dbReference>
<dbReference type="GO" id="GO:0005743">
    <property type="term" value="C:mitochondrial inner membrane"/>
    <property type="evidence" value="ECO:0007669"/>
    <property type="project" value="TreeGrafter"/>
</dbReference>
<sequence length="329" mass="34045">MRGALWTLGRWPAAKEAWTLQRTPVQAHAVAASVSHSLVACADHVLATGQAAGGALGTAPDAQTWTQHILPGRATLLAAGAHTSWFGTRDALYGCGVGARGQLAGAHHTVPPARLATPPADEVHAGLDHVVLRAGRDVYTCGLNTDGQLGRADAGRFDRQLRRVALPPVEWVRAGGDTSLARTADGVYVWGNTEYGQACLPGDQLRLPQAMPLDLDVADARLGGSFALFRTDAGDVYSVGYGATGHGAADAQRVQPVRRVALPAPATCIGAGLELAAAATRDGVYVWGVWRTAHGARRLAEPTHVPGSEAVGAVAALAATRDALLVLAT</sequence>
<dbReference type="EMBL" id="CP119951">
    <property type="protein sequence ID" value="WFC94733.1"/>
    <property type="molecule type" value="Genomic_DNA"/>
</dbReference>
<dbReference type="Proteomes" id="UP001216638">
    <property type="component" value="Chromosome 1"/>
</dbReference>
<dbReference type="InterPro" id="IPR009091">
    <property type="entry name" value="RCC1/BLIP-II"/>
</dbReference>